<dbReference type="Gene3D" id="3.30.450.20">
    <property type="entry name" value="PAS domain"/>
    <property type="match status" value="1"/>
</dbReference>
<keyword evidence="4" id="KW-0675">Receptor</keyword>
<organism evidence="7 8">
    <name type="scientific">Marinobacter persicus</name>
    <dbReference type="NCBI Taxonomy" id="930118"/>
    <lineage>
        <taxon>Bacteria</taxon>
        <taxon>Pseudomonadati</taxon>
        <taxon>Pseudomonadota</taxon>
        <taxon>Gammaproteobacteria</taxon>
        <taxon>Pseudomonadales</taxon>
        <taxon>Marinobacteraceae</taxon>
        <taxon>Marinobacter</taxon>
    </lineage>
</organism>
<dbReference type="EMBL" id="FOSC01000012">
    <property type="protein sequence ID" value="SFK20876.1"/>
    <property type="molecule type" value="Genomic_DNA"/>
</dbReference>
<sequence length="683" mass="77158">MNAAVSTEDLEQCEKEPIHIPGAIQPDGLLLVLDPDDFTIIQLSQNTDVWLGWAPEALLGKPLAHVLGQDLDEFLTRVLGHPVNDHPTLQPVRYRGKGFILRGHHNQSGILVEMEPLPDDDQLLTYQLFSQLSNFFHDLERIRDPDRLLTMTARLVREVTGHESVMVYRFDAEWNGQIIIEDRADGQHRFLGHHFPASDIPSQARRLYEINRIRRISNVGYTPVPLLPAENPFTGELDMTYTQLRSVSPIHREYMRNMGTVSSLTMSLMPDGELWGMIVCHGDKPNYLSQPVRTFCKMVSQMASENLQLALNREFNHRMSQLGRAIDSFNAPFQAALDLEEGLSGLETLLPAFDCEAVFLRLDGICYQYGRKLDADRVRILREAIREQDSTGMASAEHLPESVRGSVDWVCGYLFIPLSHASDEYLILLRGERPLDINWAGEPAKAVDRSPVGDKARISPRQSFEAWTEQVRGQSLPWERHHRAGASRLRRAINLRMASEMSRLRQHDAKMAHLATHDALTGLPNRLLVDDRLERALSRARREHTGGAVLFMDLNGFKPINDQHGHDAGDLILQQVAGRLAEIVRDSDTFARFGGDEFVFVITGYLSQSTARLGAEAMARKLLDALAQPFEVEGQQFRLGASIGIALYPFDSEDPEDLIRQADQAMYVVKETRRSHYHFASDG</sequence>
<evidence type="ECO:0000256" key="4">
    <source>
        <dbReference type="ARBA" id="ARBA00023170"/>
    </source>
</evidence>
<dbReference type="SUPFAM" id="SSF55073">
    <property type="entry name" value="Nucleotide cyclase"/>
    <property type="match status" value="1"/>
</dbReference>
<evidence type="ECO:0000259" key="5">
    <source>
        <dbReference type="PROSITE" id="PS50046"/>
    </source>
</evidence>
<dbReference type="RefSeq" id="WP_091706258.1">
    <property type="nucleotide sequence ID" value="NZ_BMYN01000008.1"/>
</dbReference>
<dbReference type="SUPFAM" id="SSF55781">
    <property type="entry name" value="GAF domain-like"/>
    <property type="match status" value="2"/>
</dbReference>
<dbReference type="InterPro" id="IPR029787">
    <property type="entry name" value="Nucleotide_cyclase"/>
</dbReference>
<dbReference type="PRINTS" id="PR01033">
    <property type="entry name" value="PHYTOCHROME"/>
</dbReference>
<dbReference type="Pfam" id="PF01590">
    <property type="entry name" value="GAF"/>
    <property type="match status" value="1"/>
</dbReference>
<feature type="domain" description="Phytochrome chromophore attachment site" evidence="5">
    <location>
        <begin position="144"/>
        <end position="301"/>
    </location>
</feature>
<evidence type="ECO:0000259" key="6">
    <source>
        <dbReference type="PROSITE" id="PS50887"/>
    </source>
</evidence>
<keyword evidence="2" id="KW-0716">Sensory transduction</keyword>
<dbReference type="AlphaFoldDB" id="A0A1I3XPG4"/>
<keyword evidence="1" id="KW-0600">Photoreceptor protein</keyword>
<dbReference type="InterPro" id="IPR035965">
    <property type="entry name" value="PAS-like_dom_sf"/>
</dbReference>
<dbReference type="GO" id="GO:0009584">
    <property type="term" value="P:detection of visible light"/>
    <property type="evidence" value="ECO:0007669"/>
    <property type="project" value="InterPro"/>
</dbReference>
<dbReference type="SMART" id="SM00065">
    <property type="entry name" value="GAF"/>
    <property type="match status" value="1"/>
</dbReference>
<dbReference type="NCBIfam" id="TIGR00254">
    <property type="entry name" value="GGDEF"/>
    <property type="match status" value="1"/>
</dbReference>
<dbReference type="Gene3D" id="3.30.70.270">
    <property type="match status" value="1"/>
</dbReference>
<feature type="domain" description="GGDEF" evidence="6">
    <location>
        <begin position="545"/>
        <end position="682"/>
    </location>
</feature>
<dbReference type="PROSITE" id="PS50887">
    <property type="entry name" value="GGDEF"/>
    <property type="match status" value="1"/>
</dbReference>
<dbReference type="PANTHER" id="PTHR46663:SF3">
    <property type="entry name" value="SLL0267 PROTEIN"/>
    <property type="match status" value="1"/>
</dbReference>
<dbReference type="SUPFAM" id="SSF55785">
    <property type="entry name" value="PYP-like sensor domain (PAS domain)"/>
    <property type="match status" value="1"/>
</dbReference>
<dbReference type="SMART" id="SM00267">
    <property type="entry name" value="GGDEF"/>
    <property type="match status" value="1"/>
</dbReference>
<dbReference type="GO" id="GO:0009881">
    <property type="term" value="F:photoreceptor activity"/>
    <property type="evidence" value="ECO:0007669"/>
    <property type="project" value="UniProtKB-KW"/>
</dbReference>
<dbReference type="GO" id="GO:0006355">
    <property type="term" value="P:regulation of DNA-templated transcription"/>
    <property type="evidence" value="ECO:0007669"/>
    <property type="project" value="InterPro"/>
</dbReference>
<dbReference type="OrthoDB" id="9808408at2"/>
<evidence type="ECO:0000256" key="3">
    <source>
        <dbReference type="ARBA" id="ARBA00022991"/>
    </source>
</evidence>
<dbReference type="Pfam" id="PF00990">
    <property type="entry name" value="GGDEF"/>
    <property type="match status" value="1"/>
</dbReference>
<dbReference type="InterPro" id="IPR013654">
    <property type="entry name" value="PAS_2"/>
</dbReference>
<dbReference type="InterPro" id="IPR043150">
    <property type="entry name" value="Phytochrome_PHY_sf"/>
</dbReference>
<dbReference type="PROSITE" id="PS50046">
    <property type="entry name" value="PHYTOCHROME_2"/>
    <property type="match status" value="1"/>
</dbReference>
<proteinExistence type="predicted"/>
<evidence type="ECO:0000256" key="1">
    <source>
        <dbReference type="ARBA" id="ARBA00022543"/>
    </source>
</evidence>
<dbReference type="InterPro" id="IPR003018">
    <property type="entry name" value="GAF"/>
</dbReference>
<protein>
    <submittedName>
        <fullName evidence="7">Diguanylate cyclase (GGDEF) domain-containing protein</fullName>
    </submittedName>
</protein>
<dbReference type="PANTHER" id="PTHR46663">
    <property type="entry name" value="DIGUANYLATE CYCLASE DGCT-RELATED"/>
    <property type="match status" value="1"/>
</dbReference>
<dbReference type="InterPro" id="IPR000160">
    <property type="entry name" value="GGDEF_dom"/>
</dbReference>
<gene>
    <name evidence="7" type="ORF">SAMN05216429_11249</name>
</gene>
<evidence type="ECO:0000313" key="7">
    <source>
        <dbReference type="EMBL" id="SFK20876.1"/>
    </source>
</evidence>
<dbReference type="InterPro" id="IPR001294">
    <property type="entry name" value="Phytochrome"/>
</dbReference>
<dbReference type="CDD" id="cd01949">
    <property type="entry name" value="GGDEF"/>
    <property type="match status" value="1"/>
</dbReference>
<dbReference type="InterPro" id="IPR043128">
    <property type="entry name" value="Rev_trsase/Diguanyl_cyclase"/>
</dbReference>
<accession>A0A1I3XPG4</accession>
<dbReference type="Pfam" id="PF00360">
    <property type="entry name" value="PHY"/>
    <property type="match status" value="1"/>
</dbReference>
<dbReference type="Pfam" id="PF08446">
    <property type="entry name" value="PAS_2"/>
    <property type="match status" value="1"/>
</dbReference>
<dbReference type="Gene3D" id="3.30.450.270">
    <property type="match status" value="1"/>
</dbReference>
<dbReference type="InterPro" id="IPR013515">
    <property type="entry name" value="Phytochrome_cen-reg"/>
</dbReference>
<keyword evidence="8" id="KW-1185">Reference proteome</keyword>
<reference evidence="7 8" key="1">
    <citation type="submission" date="2016-10" db="EMBL/GenBank/DDBJ databases">
        <authorList>
            <person name="de Groot N.N."/>
        </authorList>
    </citation>
    <scope>NUCLEOTIDE SEQUENCE [LARGE SCALE GENOMIC DNA]</scope>
    <source>
        <strain evidence="7 8">IBRC-M 10445</strain>
    </source>
</reference>
<dbReference type="Gene3D" id="3.30.450.40">
    <property type="match status" value="1"/>
</dbReference>
<dbReference type="InterPro" id="IPR016132">
    <property type="entry name" value="Phyto_chromo_attachment"/>
</dbReference>
<dbReference type="InterPro" id="IPR029016">
    <property type="entry name" value="GAF-like_dom_sf"/>
</dbReference>
<dbReference type="InterPro" id="IPR052163">
    <property type="entry name" value="DGC-Regulatory_Protein"/>
</dbReference>
<dbReference type="Proteomes" id="UP000199445">
    <property type="component" value="Unassembled WGS sequence"/>
</dbReference>
<evidence type="ECO:0000256" key="2">
    <source>
        <dbReference type="ARBA" id="ARBA00022606"/>
    </source>
</evidence>
<name>A0A1I3XPG4_9GAMM</name>
<evidence type="ECO:0000313" key="8">
    <source>
        <dbReference type="Proteomes" id="UP000199445"/>
    </source>
</evidence>
<keyword evidence="3" id="KW-0157">Chromophore</keyword>